<evidence type="ECO:0000256" key="1">
    <source>
        <dbReference type="ARBA" id="ARBA00010641"/>
    </source>
</evidence>
<dbReference type="InterPro" id="IPR039425">
    <property type="entry name" value="RNA_pol_sigma-70-like"/>
</dbReference>
<dbReference type="EMBL" id="FTOA01000002">
    <property type="protein sequence ID" value="SIS60283.1"/>
    <property type="molecule type" value="Genomic_DNA"/>
</dbReference>
<sequence>MQMSEGMRVIEATEVPLGASSSDDTLMEFIKAGDQRAFRELVTRHLDRVYAVALRILGNRADAEDLAQDAFLRLWTARERWEPGRAQVGTWLYRVVVNRCIDLRRKSRELAVDEVPDVADDAASAVTTIHQGEMSRKLDDALTALPEQQRAAVVLFYFEDLSNAEIADVMETTVAAVESLLKRARKKLRDVMRGSEADAYHLFDA</sequence>
<dbReference type="InterPro" id="IPR036388">
    <property type="entry name" value="WH-like_DNA-bd_sf"/>
</dbReference>
<keyword evidence="5" id="KW-0804">Transcription</keyword>
<dbReference type="SUPFAM" id="SSF88946">
    <property type="entry name" value="Sigma2 domain of RNA polymerase sigma factors"/>
    <property type="match status" value="1"/>
</dbReference>
<feature type="domain" description="RNA polymerase sigma factor 70 region 4 type 2" evidence="7">
    <location>
        <begin position="136"/>
        <end position="188"/>
    </location>
</feature>
<evidence type="ECO:0000313" key="9">
    <source>
        <dbReference type="Proteomes" id="UP000185678"/>
    </source>
</evidence>
<dbReference type="NCBIfam" id="NF004113">
    <property type="entry name" value="PRK05602.1"/>
    <property type="match status" value="1"/>
</dbReference>
<dbReference type="NCBIfam" id="TIGR02937">
    <property type="entry name" value="sigma70-ECF"/>
    <property type="match status" value="1"/>
</dbReference>
<proteinExistence type="inferred from homology"/>
<dbReference type="PANTHER" id="PTHR43133">
    <property type="entry name" value="RNA POLYMERASE ECF-TYPE SIGMA FACTO"/>
    <property type="match status" value="1"/>
</dbReference>
<feature type="domain" description="RNA polymerase sigma-70 region 2" evidence="6">
    <location>
        <begin position="41"/>
        <end position="108"/>
    </location>
</feature>
<gene>
    <name evidence="8" type="ORF">SAMN05421779_102749</name>
</gene>
<dbReference type="InterPro" id="IPR007627">
    <property type="entry name" value="RNA_pol_sigma70_r2"/>
</dbReference>
<comment type="similarity">
    <text evidence="1">Belongs to the sigma-70 factor family. ECF subfamily.</text>
</comment>
<dbReference type="SUPFAM" id="SSF88659">
    <property type="entry name" value="Sigma3 and sigma4 domains of RNA polymerase sigma factors"/>
    <property type="match status" value="1"/>
</dbReference>
<evidence type="ECO:0000259" key="7">
    <source>
        <dbReference type="Pfam" id="PF08281"/>
    </source>
</evidence>
<dbReference type="AlphaFoldDB" id="A0A1N7KFA7"/>
<evidence type="ECO:0000259" key="6">
    <source>
        <dbReference type="Pfam" id="PF04542"/>
    </source>
</evidence>
<accession>A0A1N7KFA7</accession>
<dbReference type="Gene3D" id="1.10.1740.10">
    <property type="match status" value="1"/>
</dbReference>
<dbReference type="Pfam" id="PF08281">
    <property type="entry name" value="Sigma70_r4_2"/>
    <property type="match status" value="1"/>
</dbReference>
<evidence type="ECO:0000256" key="2">
    <source>
        <dbReference type="ARBA" id="ARBA00023015"/>
    </source>
</evidence>
<keyword evidence="2" id="KW-0805">Transcription regulation</keyword>
<dbReference type="InterPro" id="IPR014284">
    <property type="entry name" value="RNA_pol_sigma-70_dom"/>
</dbReference>
<evidence type="ECO:0000256" key="4">
    <source>
        <dbReference type="ARBA" id="ARBA00023125"/>
    </source>
</evidence>
<reference evidence="8 9" key="1">
    <citation type="submission" date="2017-01" db="EMBL/GenBank/DDBJ databases">
        <authorList>
            <person name="Mah S.A."/>
            <person name="Swanson W.J."/>
            <person name="Moy G.W."/>
            <person name="Vacquier V.D."/>
        </authorList>
    </citation>
    <scope>NUCLEOTIDE SEQUENCE [LARGE SCALE GENOMIC DNA]</scope>
    <source>
        <strain evidence="8 9">DSM 11589</strain>
    </source>
</reference>
<name>A0A1N7KFA7_9PROT</name>
<evidence type="ECO:0000256" key="3">
    <source>
        <dbReference type="ARBA" id="ARBA00023082"/>
    </source>
</evidence>
<dbReference type="OrthoDB" id="9780326at2"/>
<dbReference type="GO" id="GO:0016987">
    <property type="term" value="F:sigma factor activity"/>
    <property type="evidence" value="ECO:0007669"/>
    <property type="project" value="UniProtKB-KW"/>
</dbReference>
<dbReference type="CDD" id="cd06171">
    <property type="entry name" value="Sigma70_r4"/>
    <property type="match status" value="1"/>
</dbReference>
<dbReference type="GO" id="GO:0006352">
    <property type="term" value="P:DNA-templated transcription initiation"/>
    <property type="evidence" value="ECO:0007669"/>
    <property type="project" value="InterPro"/>
</dbReference>
<dbReference type="Pfam" id="PF04542">
    <property type="entry name" value="Sigma70_r2"/>
    <property type="match status" value="1"/>
</dbReference>
<dbReference type="InterPro" id="IPR013249">
    <property type="entry name" value="RNA_pol_sigma70_r4_t2"/>
</dbReference>
<organism evidence="8 9">
    <name type="scientific">Insolitispirillum peregrinum</name>
    <dbReference type="NCBI Taxonomy" id="80876"/>
    <lineage>
        <taxon>Bacteria</taxon>
        <taxon>Pseudomonadati</taxon>
        <taxon>Pseudomonadota</taxon>
        <taxon>Alphaproteobacteria</taxon>
        <taxon>Rhodospirillales</taxon>
        <taxon>Novispirillaceae</taxon>
        <taxon>Insolitispirillum</taxon>
    </lineage>
</organism>
<dbReference type="PANTHER" id="PTHR43133:SF8">
    <property type="entry name" value="RNA POLYMERASE SIGMA FACTOR HI_1459-RELATED"/>
    <property type="match status" value="1"/>
</dbReference>
<evidence type="ECO:0000256" key="5">
    <source>
        <dbReference type="ARBA" id="ARBA00023163"/>
    </source>
</evidence>
<dbReference type="Proteomes" id="UP000185678">
    <property type="component" value="Unassembled WGS sequence"/>
</dbReference>
<keyword evidence="4" id="KW-0238">DNA-binding</keyword>
<evidence type="ECO:0000313" key="8">
    <source>
        <dbReference type="EMBL" id="SIS60283.1"/>
    </source>
</evidence>
<protein>
    <submittedName>
        <fullName evidence="8">RNA polymerase sigma-70 factor, ECF subfamily</fullName>
    </submittedName>
</protein>
<keyword evidence="3" id="KW-0731">Sigma factor</keyword>
<dbReference type="GO" id="GO:0003677">
    <property type="term" value="F:DNA binding"/>
    <property type="evidence" value="ECO:0007669"/>
    <property type="project" value="UniProtKB-KW"/>
</dbReference>
<dbReference type="STRING" id="80876.SAMN05421779_102749"/>
<dbReference type="RefSeq" id="WP_084194656.1">
    <property type="nucleotide sequence ID" value="NZ_FTOA01000002.1"/>
</dbReference>
<dbReference type="InterPro" id="IPR013324">
    <property type="entry name" value="RNA_pol_sigma_r3/r4-like"/>
</dbReference>
<keyword evidence="9" id="KW-1185">Reference proteome</keyword>
<dbReference type="InterPro" id="IPR013325">
    <property type="entry name" value="RNA_pol_sigma_r2"/>
</dbReference>
<dbReference type="Gene3D" id="1.10.10.10">
    <property type="entry name" value="Winged helix-like DNA-binding domain superfamily/Winged helix DNA-binding domain"/>
    <property type="match status" value="1"/>
</dbReference>